<dbReference type="Proteomes" id="UP000440004">
    <property type="component" value="Unassembled WGS sequence"/>
</dbReference>
<dbReference type="InterPro" id="IPR002686">
    <property type="entry name" value="Transposase_17"/>
</dbReference>
<dbReference type="EMBL" id="WHNX01000014">
    <property type="protein sequence ID" value="MPW26125.1"/>
    <property type="molecule type" value="Genomic_DNA"/>
</dbReference>
<sequence>MPRSSRKYSATGIYHVMMRGNNRKYIFMEKIDKDKFLEIINTREVGTYKLYAYVIMDNHIHLLIKEDRENISEIIKKMNIKYASYYNKKNRTVGHVFQDRFKSEVVETDKYLFSLLRYIHNNPVKAGIATNLEDYQYSSYIEYINKEKVLNKEEKKELLTLMFGEVLNLEQFKSYHKEIDDNVYMDTPEDMEKLRRTKAQNIIEKFCTEHHYTERKQVMKDGKINELIEQIYIKKQTFLIERLQIVLEIGASTVQRVKTNRPV</sequence>
<accession>A0A6A7K9T8</accession>
<dbReference type="SMART" id="SM01321">
    <property type="entry name" value="Y1_Tnp"/>
    <property type="match status" value="1"/>
</dbReference>
<keyword evidence="3" id="KW-1185">Reference proteome</keyword>
<dbReference type="GO" id="GO:0003677">
    <property type="term" value="F:DNA binding"/>
    <property type="evidence" value="ECO:0007669"/>
    <property type="project" value="InterPro"/>
</dbReference>
<dbReference type="PANTHER" id="PTHR34322">
    <property type="entry name" value="TRANSPOSASE, Y1_TNP DOMAIN-CONTAINING"/>
    <property type="match status" value="1"/>
</dbReference>
<dbReference type="AlphaFoldDB" id="A0A6A7K9T8"/>
<gene>
    <name evidence="2" type="ORF">GC105_10010</name>
</gene>
<dbReference type="Pfam" id="PF01797">
    <property type="entry name" value="Y1_Tnp"/>
    <property type="match status" value="1"/>
</dbReference>
<dbReference type="GO" id="GO:0006313">
    <property type="term" value="P:DNA transposition"/>
    <property type="evidence" value="ECO:0007669"/>
    <property type="project" value="InterPro"/>
</dbReference>
<proteinExistence type="predicted"/>
<protein>
    <submittedName>
        <fullName evidence="2">Transposase</fullName>
    </submittedName>
</protein>
<dbReference type="SUPFAM" id="SSF143422">
    <property type="entry name" value="Transposase IS200-like"/>
    <property type="match status" value="1"/>
</dbReference>
<dbReference type="InterPro" id="IPR036515">
    <property type="entry name" value="Transposase_17_sf"/>
</dbReference>
<dbReference type="PANTHER" id="PTHR34322:SF2">
    <property type="entry name" value="TRANSPOSASE IS200-LIKE DOMAIN-CONTAINING PROTEIN"/>
    <property type="match status" value="1"/>
</dbReference>
<evidence type="ECO:0000313" key="3">
    <source>
        <dbReference type="Proteomes" id="UP000440004"/>
    </source>
</evidence>
<evidence type="ECO:0000259" key="1">
    <source>
        <dbReference type="SMART" id="SM01321"/>
    </source>
</evidence>
<organism evidence="2 3">
    <name type="scientific">Alkalibaculum sporogenes</name>
    <dbReference type="NCBI Taxonomy" id="2655001"/>
    <lineage>
        <taxon>Bacteria</taxon>
        <taxon>Bacillati</taxon>
        <taxon>Bacillota</taxon>
        <taxon>Clostridia</taxon>
        <taxon>Eubacteriales</taxon>
        <taxon>Eubacteriaceae</taxon>
        <taxon>Alkalibaculum</taxon>
    </lineage>
</organism>
<dbReference type="RefSeq" id="WP_152804326.1">
    <property type="nucleotide sequence ID" value="NZ_WHNX01000014.1"/>
</dbReference>
<evidence type="ECO:0000313" key="2">
    <source>
        <dbReference type="EMBL" id="MPW26125.1"/>
    </source>
</evidence>
<dbReference type="Gene3D" id="3.30.70.1290">
    <property type="entry name" value="Transposase IS200-like"/>
    <property type="match status" value="1"/>
</dbReference>
<comment type="caution">
    <text evidence="2">The sequence shown here is derived from an EMBL/GenBank/DDBJ whole genome shotgun (WGS) entry which is preliminary data.</text>
</comment>
<reference evidence="2 3" key="1">
    <citation type="submission" date="2019-10" db="EMBL/GenBank/DDBJ databases">
        <title>Alkalibaculum tamaniensis sp.nov., a new alkaliphilic acetogen, isolated on methoxylated aromatics from a mud volcano.</title>
        <authorList>
            <person name="Khomyakova M.A."/>
            <person name="Merkel A.Y."/>
            <person name="Bonch-Osmolovskaya E.A."/>
            <person name="Slobodkin A.I."/>
        </authorList>
    </citation>
    <scope>NUCLEOTIDE SEQUENCE [LARGE SCALE GENOMIC DNA]</scope>
    <source>
        <strain evidence="2 3">M08DMB</strain>
    </source>
</reference>
<dbReference type="GO" id="GO:0004803">
    <property type="term" value="F:transposase activity"/>
    <property type="evidence" value="ECO:0007669"/>
    <property type="project" value="InterPro"/>
</dbReference>
<name>A0A6A7K9T8_9FIRM</name>
<feature type="domain" description="Transposase IS200-like" evidence="1">
    <location>
        <begin position="9"/>
        <end position="122"/>
    </location>
</feature>